<dbReference type="Gene3D" id="3.30.420.10">
    <property type="entry name" value="Ribonuclease H-like superfamily/Ribonuclease H"/>
    <property type="match status" value="1"/>
</dbReference>
<dbReference type="Proteomes" id="UP000257109">
    <property type="component" value="Unassembled WGS sequence"/>
</dbReference>
<accession>A0A371H120</accession>
<dbReference type="InterPro" id="IPR012337">
    <property type="entry name" value="RNaseH-like_sf"/>
</dbReference>
<dbReference type="SUPFAM" id="SSF53098">
    <property type="entry name" value="Ribonuclease H-like"/>
    <property type="match status" value="1"/>
</dbReference>
<evidence type="ECO:0000259" key="1">
    <source>
        <dbReference type="Pfam" id="PF17921"/>
    </source>
</evidence>
<organism evidence="2 3">
    <name type="scientific">Mucuna pruriens</name>
    <name type="common">Velvet bean</name>
    <name type="synonym">Dolichos pruriens</name>
    <dbReference type="NCBI Taxonomy" id="157652"/>
    <lineage>
        <taxon>Eukaryota</taxon>
        <taxon>Viridiplantae</taxon>
        <taxon>Streptophyta</taxon>
        <taxon>Embryophyta</taxon>
        <taxon>Tracheophyta</taxon>
        <taxon>Spermatophyta</taxon>
        <taxon>Magnoliopsida</taxon>
        <taxon>eudicotyledons</taxon>
        <taxon>Gunneridae</taxon>
        <taxon>Pentapetalae</taxon>
        <taxon>rosids</taxon>
        <taxon>fabids</taxon>
        <taxon>Fabales</taxon>
        <taxon>Fabaceae</taxon>
        <taxon>Papilionoideae</taxon>
        <taxon>50 kb inversion clade</taxon>
        <taxon>NPAAA clade</taxon>
        <taxon>indigoferoid/millettioid clade</taxon>
        <taxon>Phaseoleae</taxon>
        <taxon>Mucuna</taxon>
    </lineage>
</organism>
<keyword evidence="3" id="KW-1185">Reference proteome</keyword>
<feature type="non-terminal residue" evidence="2">
    <location>
        <position position="1"/>
    </location>
</feature>
<dbReference type="GO" id="GO:0003676">
    <property type="term" value="F:nucleic acid binding"/>
    <property type="evidence" value="ECO:0007669"/>
    <property type="project" value="InterPro"/>
</dbReference>
<evidence type="ECO:0000313" key="3">
    <source>
        <dbReference type="Proteomes" id="UP000257109"/>
    </source>
</evidence>
<proteinExistence type="predicted"/>
<dbReference type="InterPro" id="IPR041588">
    <property type="entry name" value="Integrase_H2C2"/>
</dbReference>
<dbReference type="EMBL" id="QJKJ01003904">
    <property type="protein sequence ID" value="RDX96363.1"/>
    <property type="molecule type" value="Genomic_DNA"/>
</dbReference>
<evidence type="ECO:0000313" key="2">
    <source>
        <dbReference type="EMBL" id="RDX96363.1"/>
    </source>
</evidence>
<sequence length="206" mass="24158">MEFLKDSDFQLMYHPTKVSIVVDVLSRKVINMLAIMVRELELVEKIKELLGTKKVECYSLRANDILRYKGGVCIPQDPKLKNLVLEEGYKSRLSLHPSATKMYQGLKKMFYCYVGKYVIACLTCQKAKIKHQRLEGLLQFVKIPEVPLSIILDRDIRFTSHFKKSLHQVLGTKLKLISTYHLQTNRQSERMISLWKIYYELVCWII</sequence>
<reference evidence="2" key="1">
    <citation type="submission" date="2018-05" db="EMBL/GenBank/DDBJ databases">
        <title>Draft genome of Mucuna pruriens seed.</title>
        <authorList>
            <person name="Nnadi N.E."/>
            <person name="Vos R."/>
            <person name="Hasami M.H."/>
            <person name="Devisetty U.K."/>
            <person name="Aguiy J.C."/>
        </authorList>
    </citation>
    <scope>NUCLEOTIDE SEQUENCE [LARGE SCALE GENOMIC DNA]</scope>
    <source>
        <strain evidence="2">JCA_2017</strain>
    </source>
</reference>
<comment type="caution">
    <text evidence="2">The sequence shown here is derived from an EMBL/GenBank/DDBJ whole genome shotgun (WGS) entry which is preliminary data.</text>
</comment>
<feature type="domain" description="Integrase zinc-binding" evidence="1">
    <location>
        <begin position="77"/>
        <end position="129"/>
    </location>
</feature>
<protein>
    <recommendedName>
        <fullName evidence="1">Integrase zinc-binding domain-containing protein</fullName>
    </recommendedName>
</protein>
<gene>
    <name evidence="2" type="ORF">CR513_20994</name>
</gene>
<dbReference type="Pfam" id="PF17921">
    <property type="entry name" value="Integrase_H2C2"/>
    <property type="match status" value="1"/>
</dbReference>
<dbReference type="AlphaFoldDB" id="A0A371H120"/>
<dbReference type="OrthoDB" id="913219at2759"/>
<dbReference type="InterPro" id="IPR036397">
    <property type="entry name" value="RNaseH_sf"/>
</dbReference>
<name>A0A371H120_MUCPR</name>